<dbReference type="Proteomes" id="UP001500037">
    <property type="component" value="Unassembled WGS sequence"/>
</dbReference>
<protein>
    <submittedName>
        <fullName evidence="2">Uncharacterized protein</fullName>
    </submittedName>
</protein>
<keyword evidence="3" id="KW-1185">Reference proteome</keyword>
<evidence type="ECO:0000256" key="1">
    <source>
        <dbReference type="SAM" id="MobiDB-lite"/>
    </source>
</evidence>
<feature type="compositionally biased region" description="Basic and acidic residues" evidence="1">
    <location>
        <begin position="109"/>
        <end position="125"/>
    </location>
</feature>
<name>A0ABN1WGX2_9ACTN</name>
<dbReference type="EMBL" id="BAAALF010000079">
    <property type="protein sequence ID" value="GAA1247298.1"/>
    <property type="molecule type" value="Genomic_DNA"/>
</dbReference>
<comment type="caution">
    <text evidence="2">The sequence shown here is derived from an EMBL/GenBank/DDBJ whole genome shotgun (WGS) entry which is preliminary data.</text>
</comment>
<evidence type="ECO:0000313" key="3">
    <source>
        <dbReference type="Proteomes" id="UP001500037"/>
    </source>
</evidence>
<sequence>MVTTIAAALLPTDTEADPDPDTEIDTEAEAPEDTSERTAEAIEAASEEAEAAGVEEPPLLEQPARASRAKAAPAARTARRERVGVSDMATAFRGWALTGRGQGSTPVTEPRDGQVRPGHLRRDPPVRIAPPHPPARQVHPNGPPARAAPASRRAAPAPRPDRDCQCWSRECAT</sequence>
<evidence type="ECO:0000313" key="2">
    <source>
        <dbReference type="EMBL" id="GAA1247298.1"/>
    </source>
</evidence>
<feature type="compositionally biased region" description="Acidic residues" evidence="1">
    <location>
        <begin position="14"/>
        <end position="33"/>
    </location>
</feature>
<accession>A0ABN1WGX2</accession>
<feature type="region of interest" description="Disordered" evidence="1">
    <location>
        <begin position="1"/>
        <end position="173"/>
    </location>
</feature>
<reference evidence="2 3" key="1">
    <citation type="journal article" date="2019" name="Int. J. Syst. Evol. Microbiol.">
        <title>The Global Catalogue of Microorganisms (GCM) 10K type strain sequencing project: providing services to taxonomists for standard genome sequencing and annotation.</title>
        <authorList>
            <consortium name="The Broad Institute Genomics Platform"/>
            <consortium name="The Broad Institute Genome Sequencing Center for Infectious Disease"/>
            <person name="Wu L."/>
            <person name="Ma J."/>
        </authorList>
    </citation>
    <scope>NUCLEOTIDE SEQUENCE [LARGE SCALE GENOMIC DNA]</scope>
    <source>
        <strain evidence="2 3">JCM 13004</strain>
    </source>
</reference>
<organism evidence="2 3">
    <name type="scientific">Kitasatospora nipponensis</name>
    <dbReference type="NCBI Taxonomy" id="258049"/>
    <lineage>
        <taxon>Bacteria</taxon>
        <taxon>Bacillati</taxon>
        <taxon>Actinomycetota</taxon>
        <taxon>Actinomycetes</taxon>
        <taxon>Kitasatosporales</taxon>
        <taxon>Streptomycetaceae</taxon>
        <taxon>Kitasatospora</taxon>
    </lineage>
</organism>
<gene>
    <name evidence="2" type="ORF">GCM10009665_42860</name>
</gene>
<feature type="compositionally biased region" description="Low complexity" evidence="1">
    <location>
        <begin position="144"/>
        <end position="156"/>
    </location>
</feature>
<feature type="compositionally biased region" description="Low complexity" evidence="1">
    <location>
        <begin position="64"/>
        <end position="76"/>
    </location>
</feature>
<proteinExistence type="predicted"/>